<dbReference type="PANTHER" id="PTHR43546:SF9">
    <property type="entry name" value="L-ASCORBATE-6-PHOSPHATE LACTONASE ULAG-RELATED"/>
    <property type="match status" value="1"/>
</dbReference>
<reference evidence="3 4" key="1">
    <citation type="submission" date="2019-06" db="EMBL/GenBank/DDBJ databases">
        <title>Sequencing the genomes of 1000 actinobacteria strains.</title>
        <authorList>
            <person name="Klenk H.-P."/>
        </authorList>
    </citation>
    <scope>NUCLEOTIDE SEQUENCE [LARGE SCALE GENOMIC DNA]</scope>
    <source>
        <strain evidence="3 4">DSM 45456</strain>
    </source>
</reference>
<dbReference type="PANTHER" id="PTHR43546">
    <property type="entry name" value="UPF0173 METAL-DEPENDENT HYDROLASE MJ1163-RELATED"/>
    <property type="match status" value="1"/>
</dbReference>
<evidence type="ECO:0008006" key="5">
    <source>
        <dbReference type="Google" id="ProtNLM"/>
    </source>
</evidence>
<dbReference type="InterPro" id="IPR036866">
    <property type="entry name" value="RibonucZ/Hydroxyglut_hydro"/>
</dbReference>
<protein>
    <recommendedName>
        <fullName evidence="5">Beta-lactamase family protein</fullName>
    </recommendedName>
</protein>
<organism evidence="3 4">
    <name type="scientific">Saccharothrix saharensis</name>
    <dbReference type="NCBI Taxonomy" id="571190"/>
    <lineage>
        <taxon>Bacteria</taxon>
        <taxon>Bacillati</taxon>
        <taxon>Actinomycetota</taxon>
        <taxon>Actinomycetes</taxon>
        <taxon>Pseudonocardiales</taxon>
        <taxon>Pseudonocardiaceae</taxon>
        <taxon>Saccharothrix</taxon>
    </lineage>
</organism>
<dbReference type="SUPFAM" id="SSF56281">
    <property type="entry name" value="Metallo-hydrolase/oxidoreductase"/>
    <property type="match status" value="1"/>
</dbReference>
<dbReference type="AlphaFoldDB" id="A0A543JNW7"/>
<keyword evidence="1" id="KW-0378">Hydrolase</keyword>
<comment type="caution">
    <text evidence="3">The sequence shown here is derived from an EMBL/GenBank/DDBJ whole genome shotgun (WGS) entry which is preliminary data.</text>
</comment>
<dbReference type="EMBL" id="VFPP01000001">
    <property type="protein sequence ID" value="TQM84478.1"/>
    <property type="molecule type" value="Genomic_DNA"/>
</dbReference>
<keyword evidence="4" id="KW-1185">Reference proteome</keyword>
<feature type="region of interest" description="Disordered" evidence="2">
    <location>
        <begin position="350"/>
        <end position="370"/>
    </location>
</feature>
<feature type="compositionally biased region" description="Basic and acidic residues" evidence="2">
    <location>
        <begin position="68"/>
        <end position="81"/>
    </location>
</feature>
<dbReference type="Gene3D" id="3.60.15.10">
    <property type="entry name" value="Ribonuclease Z/Hydroxyacylglutathione hydrolase-like"/>
    <property type="match status" value="2"/>
</dbReference>
<feature type="region of interest" description="Disordered" evidence="2">
    <location>
        <begin position="68"/>
        <end position="102"/>
    </location>
</feature>
<proteinExistence type="predicted"/>
<evidence type="ECO:0000256" key="1">
    <source>
        <dbReference type="ARBA" id="ARBA00022801"/>
    </source>
</evidence>
<evidence type="ECO:0000313" key="4">
    <source>
        <dbReference type="Proteomes" id="UP000316628"/>
    </source>
</evidence>
<dbReference type="InterPro" id="IPR050114">
    <property type="entry name" value="UPF0173_UPF0282_UlaG_hydrolase"/>
</dbReference>
<evidence type="ECO:0000313" key="3">
    <source>
        <dbReference type="EMBL" id="TQM84478.1"/>
    </source>
</evidence>
<sequence length="370" mass="38450">MPVDGPRVTHIGGPTTLIELDGLRVLTDPAFDAPGRRYAFGRGTRSWKTAGPAVTVDELPALDAAPLSHDHHADNLDDAGRRSSRPPGSSSPRSRARRLGGNAVGFALRRPGADRVALWISGDTVPHGGVRRFAERAGVDVAVLHLGAVRFDITGPVNHTMTAQQAVELCGLLRPGGVVSVRYEGWSHLGERRGAVEQAFEGAPAEVRSALRCHLCGEPAQRPAAQHHPAQVEGGDRVGRVAGRRGRIVGGRPGGPAEAAVVERDDLEALSGKSVHEQRVPGIEGAPEAVAQHQWRALAHCAVGEGAVAEGAVTGADGAGGLTRAPRSFVVMRATLLGSAVGEIGHLTERGRGGCLSRAPPARPATPTGT</sequence>
<accession>A0A543JNW7</accession>
<dbReference type="GO" id="GO:0016787">
    <property type="term" value="F:hydrolase activity"/>
    <property type="evidence" value="ECO:0007669"/>
    <property type="project" value="UniProtKB-KW"/>
</dbReference>
<gene>
    <name evidence="3" type="ORF">FHX81_6924</name>
</gene>
<dbReference type="Proteomes" id="UP000316628">
    <property type="component" value="Unassembled WGS sequence"/>
</dbReference>
<evidence type="ECO:0000256" key="2">
    <source>
        <dbReference type="SAM" id="MobiDB-lite"/>
    </source>
</evidence>
<name>A0A543JNW7_9PSEU</name>